<dbReference type="InterPro" id="IPR004291">
    <property type="entry name" value="Transposase_IS66_central"/>
</dbReference>
<protein>
    <submittedName>
        <fullName evidence="3">IS66 family transposase</fullName>
    </submittedName>
</protein>
<gene>
    <name evidence="3" type="ORF">C6Y40_21195</name>
</gene>
<feature type="domain" description="Transposase IS66 central" evidence="1">
    <location>
        <begin position="2"/>
        <end position="188"/>
    </location>
</feature>
<reference evidence="4" key="1">
    <citation type="journal article" date="2020" name="Int. J. Syst. Evol. Microbiol.">
        <title>Alteromonas alba sp. nov., a marine bacterium isolated from the seawater of the West Pacific Ocean.</title>
        <authorList>
            <person name="Sun C."/>
            <person name="Wu Y.-H."/>
            <person name="Xamxidin M."/>
            <person name="Cheng H."/>
            <person name="Xu X.-W."/>
        </authorList>
    </citation>
    <scope>NUCLEOTIDE SEQUENCE [LARGE SCALE GENOMIC DNA]</scope>
    <source>
        <strain evidence="4">190</strain>
    </source>
</reference>
<dbReference type="InterPro" id="IPR052344">
    <property type="entry name" value="Transposase-related"/>
</dbReference>
<dbReference type="Proteomes" id="UP000238949">
    <property type="component" value="Unassembled WGS sequence"/>
</dbReference>
<dbReference type="Pfam" id="PF03050">
    <property type="entry name" value="DDE_Tnp_IS66"/>
    <property type="match status" value="1"/>
</dbReference>
<evidence type="ECO:0000259" key="2">
    <source>
        <dbReference type="Pfam" id="PF13817"/>
    </source>
</evidence>
<dbReference type="AlphaFoldDB" id="A0A2S9V5A1"/>
<feature type="domain" description="Transposase IS66 C-terminal" evidence="2">
    <location>
        <begin position="195"/>
        <end position="231"/>
    </location>
</feature>
<dbReference type="EMBL" id="PVNP01000203">
    <property type="protein sequence ID" value="PRO71646.1"/>
    <property type="molecule type" value="Genomic_DNA"/>
</dbReference>
<dbReference type="PANTHER" id="PTHR33678">
    <property type="entry name" value="BLL1576 PROTEIN"/>
    <property type="match status" value="1"/>
</dbReference>
<organism evidence="3 4">
    <name type="scientific">Alteromonas alba</name>
    <dbReference type="NCBI Taxonomy" id="2079529"/>
    <lineage>
        <taxon>Bacteria</taxon>
        <taxon>Pseudomonadati</taxon>
        <taxon>Pseudomonadota</taxon>
        <taxon>Gammaproteobacteria</taxon>
        <taxon>Alteromonadales</taxon>
        <taxon>Alteromonadaceae</taxon>
        <taxon>Alteromonas/Salinimonas group</taxon>
        <taxon>Alteromonas</taxon>
    </lineage>
</organism>
<evidence type="ECO:0000313" key="3">
    <source>
        <dbReference type="EMBL" id="PRO71646.1"/>
    </source>
</evidence>
<evidence type="ECO:0000313" key="4">
    <source>
        <dbReference type="Proteomes" id="UP000238949"/>
    </source>
</evidence>
<dbReference type="InterPro" id="IPR039552">
    <property type="entry name" value="IS66_C"/>
</dbReference>
<comment type="caution">
    <text evidence="3">The sequence shown here is derived from an EMBL/GenBank/DDBJ whole genome shotgun (WGS) entry which is preliminary data.</text>
</comment>
<keyword evidence="4" id="KW-1185">Reference proteome</keyword>
<feature type="non-terminal residue" evidence="3">
    <location>
        <position position="1"/>
    </location>
</feature>
<dbReference type="PANTHER" id="PTHR33678:SF1">
    <property type="entry name" value="BLL1576 PROTEIN"/>
    <property type="match status" value="1"/>
</dbReference>
<accession>A0A2S9V5A1</accession>
<dbReference type="OrthoDB" id="5722111at2"/>
<dbReference type="Pfam" id="PF13817">
    <property type="entry name" value="DDE_Tnp_IS66_C"/>
    <property type="match status" value="1"/>
</dbReference>
<dbReference type="RefSeq" id="WP_146129624.1">
    <property type="nucleotide sequence ID" value="NZ_PVNP01000203.1"/>
</dbReference>
<dbReference type="NCBIfam" id="NF033517">
    <property type="entry name" value="transpos_IS66"/>
    <property type="match status" value="1"/>
</dbReference>
<proteinExistence type="predicted"/>
<sequence>DEVAFTWSHSRGMLHAKAQLQDFTGTLLTDGYAAYTKTVEQLNQHERQIVHAACWVHMRRGFEKALDSEPHTAQQALDIIATLYRHEKHIRDKQSDLADIHTYRQQHSEPLVTDFFRWVYQQRQRTDLLPKSPFAKALHYTAERESQLKVFLSNPALPMDTNHLERALRVIPMGRKNYLFCWSELGAEQLGILQSLMVTCRLQGVNPYHYLVDVLQRVALHPAKDVLDLTPRVWKEKFADKKLTSDLDKMG</sequence>
<evidence type="ECO:0000259" key="1">
    <source>
        <dbReference type="Pfam" id="PF03050"/>
    </source>
</evidence>
<name>A0A2S9V5A1_9ALTE</name>